<dbReference type="PROSITE" id="PS50110">
    <property type="entry name" value="RESPONSE_REGULATORY"/>
    <property type="match status" value="1"/>
</dbReference>
<dbReference type="KEGG" id="est:DN752_17225"/>
<feature type="domain" description="Response regulatory" evidence="4">
    <location>
        <begin position="6"/>
        <end position="124"/>
    </location>
</feature>
<accession>A0A2Z4IKU8</accession>
<dbReference type="SUPFAM" id="SSF52172">
    <property type="entry name" value="CheY-like"/>
    <property type="match status" value="1"/>
</dbReference>
<proteinExistence type="predicted"/>
<dbReference type="SMART" id="SM00448">
    <property type="entry name" value="REC"/>
    <property type="match status" value="1"/>
</dbReference>
<reference evidence="5 6" key="1">
    <citation type="submission" date="2018-06" db="EMBL/GenBank/DDBJ databases">
        <title>Echinicola strongylocentroti sp. nov., isolated from a sea urchin Strongylocentrotus intermedius.</title>
        <authorList>
            <person name="Bae S.S."/>
        </authorList>
    </citation>
    <scope>NUCLEOTIDE SEQUENCE [LARGE SCALE GENOMIC DNA]</scope>
    <source>
        <strain evidence="5 6">MEBiC08714</strain>
    </source>
</reference>
<dbReference type="AlphaFoldDB" id="A0A2Z4IKU8"/>
<organism evidence="5 6">
    <name type="scientific">Echinicola strongylocentroti</name>
    <dbReference type="NCBI Taxonomy" id="1795355"/>
    <lineage>
        <taxon>Bacteria</taxon>
        <taxon>Pseudomonadati</taxon>
        <taxon>Bacteroidota</taxon>
        <taxon>Cytophagia</taxon>
        <taxon>Cytophagales</taxon>
        <taxon>Cyclobacteriaceae</taxon>
        <taxon>Echinicola</taxon>
    </lineage>
</organism>
<evidence type="ECO:0000313" key="5">
    <source>
        <dbReference type="EMBL" id="AWW31731.1"/>
    </source>
</evidence>
<protein>
    <submittedName>
        <fullName evidence="5">Response regulator</fullName>
    </submittedName>
</protein>
<evidence type="ECO:0000259" key="4">
    <source>
        <dbReference type="PROSITE" id="PS50110"/>
    </source>
</evidence>
<dbReference type="OrthoDB" id="9796457at2"/>
<name>A0A2Z4IKU8_9BACT</name>
<dbReference type="Pfam" id="PF00072">
    <property type="entry name" value="Response_reg"/>
    <property type="match status" value="1"/>
</dbReference>
<dbReference type="InterPro" id="IPR011006">
    <property type="entry name" value="CheY-like_superfamily"/>
</dbReference>
<evidence type="ECO:0000256" key="1">
    <source>
        <dbReference type="ARBA" id="ARBA00022553"/>
    </source>
</evidence>
<dbReference type="GO" id="GO:0000160">
    <property type="term" value="P:phosphorelay signal transduction system"/>
    <property type="evidence" value="ECO:0007669"/>
    <property type="project" value="UniProtKB-KW"/>
</dbReference>
<dbReference type="Gene3D" id="3.40.50.2300">
    <property type="match status" value="1"/>
</dbReference>
<dbReference type="RefSeq" id="WP_112785105.1">
    <property type="nucleotide sequence ID" value="NZ_CP030041.1"/>
</dbReference>
<dbReference type="Proteomes" id="UP000248688">
    <property type="component" value="Chromosome"/>
</dbReference>
<dbReference type="PANTHER" id="PTHR45339">
    <property type="entry name" value="HYBRID SIGNAL TRANSDUCTION HISTIDINE KINASE J"/>
    <property type="match status" value="1"/>
</dbReference>
<gene>
    <name evidence="5" type="ORF">DN752_17225</name>
</gene>
<keyword evidence="6" id="KW-1185">Reference proteome</keyword>
<dbReference type="CDD" id="cd17546">
    <property type="entry name" value="REC_hyHK_CKI1_RcsC-like"/>
    <property type="match status" value="1"/>
</dbReference>
<evidence type="ECO:0000313" key="6">
    <source>
        <dbReference type="Proteomes" id="UP000248688"/>
    </source>
</evidence>
<dbReference type="InterPro" id="IPR001789">
    <property type="entry name" value="Sig_transdc_resp-reg_receiver"/>
</dbReference>
<keyword evidence="1 3" id="KW-0597">Phosphoprotein</keyword>
<dbReference type="PANTHER" id="PTHR45339:SF1">
    <property type="entry name" value="HYBRID SIGNAL TRANSDUCTION HISTIDINE KINASE J"/>
    <property type="match status" value="1"/>
</dbReference>
<sequence>MSESKKVLVAEDSSVIINLTKNVLLFENYEITAVKNGKEVLDKLADEDYDLILMDINMPKMDGIECTKAIRALKDPKKATIPVIAITGNYKNYTMEDFKQAGLNDYLQKPLDYDLLLSTVKKHLSAE</sequence>
<evidence type="ECO:0000256" key="3">
    <source>
        <dbReference type="PROSITE-ProRule" id="PRU00169"/>
    </source>
</evidence>
<dbReference type="EMBL" id="CP030041">
    <property type="protein sequence ID" value="AWW31731.1"/>
    <property type="molecule type" value="Genomic_DNA"/>
</dbReference>
<keyword evidence="2" id="KW-0902">Two-component regulatory system</keyword>
<evidence type="ECO:0000256" key="2">
    <source>
        <dbReference type="ARBA" id="ARBA00023012"/>
    </source>
</evidence>
<feature type="modified residue" description="4-aspartylphosphate" evidence="3">
    <location>
        <position position="55"/>
    </location>
</feature>